<evidence type="ECO:0000256" key="14">
    <source>
        <dbReference type="ARBA" id="ARBA00039868"/>
    </source>
</evidence>
<evidence type="ECO:0000256" key="16">
    <source>
        <dbReference type="ARBA" id="ARBA00041918"/>
    </source>
</evidence>
<evidence type="ECO:0000256" key="1">
    <source>
        <dbReference type="ARBA" id="ARBA00000447"/>
    </source>
</evidence>
<accession>A0A3P9DB50</accession>
<dbReference type="GO" id="GO:0004531">
    <property type="term" value="F:deoxyribonuclease II activity"/>
    <property type="evidence" value="ECO:0007669"/>
    <property type="project" value="UniProtKB-EC"/>
</dbReference>
<reference evidence="19" key="2">
    <citation type="submission" date="2025-08" db="UniProtKB">
        <authorList>
            <consortium name="Ensembl"/>
        </authorList>
    </citation>
    <scope>IDENTIFICATION</scope>
</reference>
<keyword evidence="20" id="KW-1185">Reference proteome</keyword>
<evidence type="ECO:0000313" key="19">
    <source>
        <dbReference type="Ensembl" id="ENSMZEP00005031332.1"/>
    </source>
</evidence>
<keyword evidence="12" id="KW-0325">Glycoprotein</keyword>
<evidence type="ECO:0000256" key="11">
    <source>
        <dbReference type="ARBA" id="ARBA00023157"/>
    </source>
</evidence>
<comment type="catalytic activity">
    <reaction evidence="1">
        <text>Endonucleolytic cleavage to nucleoside 3'-phosphates and 3'-phosphooligonucleotide end-products.</text>
        <dbReference type="EC" id="3.1.22.1"/>
    </reaction>
</comment>
<keyword evidence="7" id="KW-0540">Nuclease</keyword>
<protein>
    <recommendedName>
        <fullName evidence="14">Deoxyribonuclease-2-alpha</fullName>
        <ecNumber evidence="4">3.1.22.1</ecNumber>
    </recommendedName>
    <alternativeName>
        <fullName evidence="15">Acid DNase</fullName>
    </alternativeName>
    <alternativeName>
        <fullName evidence="17">Deoxyribonuclease II alpha</fullName>
    </alternativeName>
    <alternativeName>
        <fullName evidence="16">Lysosomal DNase II</fullName>
    </alternativeName>
</protein>
<comment type="function">
    <text evidence="18">Hydrolyzes DNA under acidic conditions with a preference for double-stranded DNA. Plays a major role in the clearance of nucleic acids generated through apoptosis, hence preventing autoinflammation. Necessary for proper fetal development and for definitive erythropoiesis in fetal liver and bone marrow, where it degrades nuclear DNA expelled from erythroid precursor cells.</text>
</comment>
<evidence type="ECO:0000256" key="13">
    <source>
        <dbReference type="ARBA" id="ARBA00023228"/>
    </source>
</evidence>
<dbReference type="PANTHER" id="PTHR10858">
    <property type="entry name" value="DEOXYRIBONUCLEASE II"/>
    <property type="match status" value="1"/>
</dbReference>
<evidence type="ECO:0000313" key="20">
    <source>
        <dbReference type="Proteomes" id="UP000265160"/>
    </source>
</evidence>
<dbReference type="Ensembl" id="ENSMZET00005032345.1">
    <property type="protein sequence ID" value="ENSMZEP00005031332.1"/>
    <property type="gene ID" value="ENSMZEG00005023349.1"/>
</dbReference>
<evidence type="ECO:0000256" key="10">
    <source>
        <dbReference type="ARBA" id="ARBA00022801"/>
    </source>
</evidence>
<comment type="similarity">
    <text evidence="3">Belongs to the DNase II family.</text>
</comment>
<keyword evidence="6" id="KW-0053">Apoptosis</keyword>
<keyword evidence="13" id="KW-0458">Lysosome</keyword>
<evidence type="ECO:0000256" key="15">
    <source>
        <dbReference type="ARBA" id="ARBA00041393"/>
    </source>
</evidence>
<dbReference type="GO" id="GO:0005764">
    <property type="term" value="C:lysosome"/>
    <property type="evidence" value="ECO:0007669"/>
    <property type="project" value="UniProtKB-SubCell"/>
</dbReference>
<dbReference type="GO" id="GO:0006309">
    <property type="term" value="P:apoptotic DNA fragmentation"/>
    <property type="evidence" value="ECO:0007669"/>
    <property type="project" value="TreeGrafter"/>
</dbReference>
<organism evidence="19 20">
    <name type="scientific">Maylandia zebra</name>
    <name type="common">zebra mbuna</name>
    <dbReference type="NCBI Taxonomy" id="106582"/>
    <lineage>
        <taxon>Eukaryota</taxon>
        <taxon>Metazoa</taxon>
        <taxon>Chordata</taxon>
        <taxon>Craniata</taxon>
        <taxon>Vertebrata</taxon>
        <taxon>Euteleostomi</taxon>
        <taxon>Actinopterygii</taxon>
        <taxon>Neopterygii</taxon>
        <taxon>Teleostei</taxon>
        <taxon>Neoteleostei</taxon>
        <taxon>Acanthomorphata</taxon>
        <taxon>Ovalentaria</taxon>
        <taxon>Cichlomorphae</taxon>
        <taxon>Cichliformes</taxon>
        <taxon>Cichlidae</taxon>
        <taxon>African cichlids</taxon>
        <taxon>Pseudocrenilabrinae</taxon>
        <taxon>Haplochromini</taxon>
        <taxon>Maylandia</taxon>
        <taxon>Maylandia zebra complex</taxon>
    </lineage>
</organism>
<reference evidence="19 20" key="1">
    <citation type="journal article" date="2014" name="Nature">
        <title>The genomic substrate for adaptive radiation in African cichlid fish.</title>
        <authorList>
            <person name="Brawand D."/>
            <person name="Wagner C.E."/>
            <person name="Li Y.I."/>
            <person name="Malinsky M."/>
            <person name="Keller I."/>
            <person name="Fan S."/>
            <person name="Simakov O."/>
            <person name="Ng A.Y."/>
            <person name="Lim Z.W."/>
            <person name="Bezault E."/>
            <person name="Turner-Maier J."/>
            <person name="Johnson J."/>
            <person name="Alcazar R."/>
            <person name="Noh H.J."/>
            <person name="Russell P."/>
            <person name="Aken B."/>
            <person name="Alfoldi J."/>
            <person name="Amemiya C."/>
            <person name="Azzouzi N."/>
            <person name="Baroiller J.F."/>
            <person name="Barloy-Hubler F."/>
            <person name="Berlin A."/>
            <person name="Bloomquist R."/>
            <person name="Carleton K.L."/>
            <person name="Conte M.A."/>
            <person name="D'Cotta H."/>
            <person name="Eshel O."/>
            <person name="Gaffney L."/>
            <person name="Galibert F."/>
            <person name="Gante H.F."/>
            <person name="Gnerre S."/>
            <person name="Greuter L."/>
            <person name="Guyon R."/>
            <person name="Haddad N.S."/>
            <person name="Haerty W."/>
            <person name="Harris R.M."/>
            <person name="Hofmann H.A."/>
            <person name="Hourlier T."/>
            <person name="Hulata G."/>
            <person name="Jaffe D.B."/>
            <person name="Lara M."/>
            <person name="Lee A.P."/>
            <person name="MacCallum I."/>
            <person name="Mwaiko S."/>
            <person name="Nikaido M."/>
            <person name="Nishihara H."/>
            <person name="Ozouf-Costaz C."/>
            <person name="Penman D.J."/>
            <person name="Przybylski D."/>
            <person name="Rakotomanga M."/>
            <person name="Renn S.C.P."/>
            <person name="Ribeiro F.J."/>
            <person name="Ron M."/>
            <person name="Salzburger W."/>
            <person name="Sanchez-Pulido L."/>
            <person name="Santos M.E."/>
            <person name="Searle S."/>
            <person name="Sharpe T."/>
            <person name="Swofford R."/>
            <person name="Tan F.J."/>
            <person name="Williams L."/>
            <person name="Young S."/>
            <person name="Yin S."/>
            <person name="Okada N."/>
            <person name="Kocher T.D."/>
            <person name="Miska E.A."/>
            <person name="Lander E.S."/>
            <person name="Venkatesh B."/>
            <person name="Fernald R.D."/>
            <person name="Meyer A."/>
            <person name="Ponting C.P."/>
            <person name="Streelman J.T."/>
            <person name="Lindblad-Toh K."/>
            <person name="Seehausen O."/>
            <person name="Di Palma F."/>
        </authorList>
    </citation>
    <scope>NUCLEOTIDE SEQUENCE</scope>
</reference>
<evidence type="ECO:0000256" key="3">
    <source>
        <dbReference type="ARBA" id="ARBA00007527"/>
    </source>
</evidence>
<evidence type="ECO:0000256" key="17">
    <source>
        <dbReference type="ARBA" id="ARBA00043033"/>
    </source>
</evidence>
<evidence type="ECO:0000256" key="4">
    <source>
        <dbReference type="ARBA" id="ARBA00012036"/>
    </source>
</evidence>
<reference evidence="19" key="3">
    <citation type="submission" date="2025-09" db="UniProtKB">
        <authorList>
            <consortium name="Ensembl"/>
        </authorList>
    </citation>
    <scope>IDENTIFICATION</scope>
</reference>
<dbReference type="Pfam" id="PF03265">
    <property type="entry name" value="DNase_II"/>
    <property type="match status" value="1"/>
</dbReference>
<evidence type="ECO:0000256" key="5">
    <source>
        <dbReference type="ARBA" id="ARBA00022473"/>
    </source>
</evidence>
<dbReference type="AlphaFoldDB" id="A0A3P9DB50"/>
<keyword evidence="8" id="KW-0732">Signal</keyword>
<dbReference type="GeneTree" id="ENSGT00390000002634"/>
<keyword evidence="9" id="KW-0255">Endonuclease</keyword>
<evidence type="ECO:0000256" key="2">
    <source>
        <dbReference type="ARBA" id="ARBA00004371"/>
    </source>
</evidence>
<keyword evidence="10" id="KW-0378">Hydrolase</keyword>
<dbReference type="Proteomes" id="UP000265160">
    <property type="component" value="LG7"/>
</dbReference>
<evidence type="ECO:0000256" key="18">
    <source>
        <dbReference type="ARBA" id="ARBA00045381"/>
    </source>
</evidence>
<dbReference type="EC" id="3.1.22.1" evidence="4"/>
<evidence type="ECO:0000256" key="8">
    <source>
        <dbReference type="ARBA" id="ARBA00022729"/>
    </source>
</evidence>
<evidence type="ECO:0000256" key="12">
    <source>
        <dbReference type="ARBA" id="ARBA00023180"/>
    </source>
</evidence>
<comment type="subcellular location">
    <subcellularLocation>
        <location evidence="2">Lysosome</location>
    </subcellularLocation>
</comment>
<evidence type="ECO:0000256" key="9">
    <source>
        <dbReference type="ARBA" id="ARBA00022759"/>
    </source>
</evidence>
<evidence type="ECO:0000256" key="7">
    <source>
        <dbReference type="ARBA" id="ARBA00022722"/>
    </source>
</evidence>
<name>A0A3P9DB50_9CICH</name>
<proteinExistence type="inferred from homology"/>
<dbReference type="InterPro" id="IPR004947">
    <property type="entry name" value="DNase_II"/>
</dbReference>
<keyword evidence="11" id="KW-1015">Disulfide bond</keyword>
<dbReference type="PANTHER" id="PTHR10858:SF9">
    <property type="entry name" value="DEOXYRIBONUCLEASE-2-ALPHA"/>
    <property type="match status" value="1"/>
</dbReference>
<evidence type="ECO:0000256" key="6">
    <source>
        <dbReference type="ARBA" id="ARBA00022703"/>
    </source>
</evidence>
<dbReference type="CDD" id="cd09120">
    <property type="entry name" value="PLDc_DNaseII_1"/>
    <property type="match status" value="1"/>
</dbReference>
<keyword evidence="5" id="KW-0217">Developmental protein</keyword>
<sequence length="223" mass="25043">MLPSGSSIPSVLTTFPLFVTIRLHFSSPNDIPMSLLYSLVVWISESISCCTWMVPAVKVSVSFQLFVLRYILYKMPKTNTLQGLENLYIDPDEMKTAMKTINDPQGVLANTLKPLFKPPPNFGFISYSDQPPSGTASQNFGHSKGVLLVDKSGTGIWLLHSTPKFPCAKDENSFWPSTGVKNAQTFICVTFRYEQFDKIGNVFTEPFIFIVWLYFISVMNDAL</sequence>